<dbReference type="AlphaFoldDB" id="A0A315UTW0"/>
<evidence type="ECO:0000313" key="2">
    <source>
        <dbReference type="EMBL" id="PWA14981.1"/>
    </source>
</evidence>
<feature type="compositionally biased region" description="Polar residues" evidence="1">
    <location>
        <begin position="90"/>
        <end position="103"/>
    </location>
</feature>
<proteinExistence type="predicted"/>
<gene>
    <name evidence="2" type="ORF">CCH79_00014303</name>
</gene>
<organism evidence="2 3">
    <name type="scientific">Gambusia affinis</name>
    <name type="common">Western mosquitofish</name>
    <name type="synonym">Heterandria affinis</name>
    <dbReference type="NCBI Taxonomy" id="33528"/>
    <lineage>
        <taxon>Eukaryota</taxon>
        <taxon>Metazoa</taxon>
        <taxon>Chordata</taxon>
        <taxon>Craniata</taxon>
        <taxon>Vertebrata</taxon>
        <taxon>Euteleostomi</taxon>
        <taxon>Actinopterygii</taxon>
        <taxon>Neopterygii</taxon>
        <taxon>Teleostei</taxon>
        <taxon>Neoteleostei</taxon>
        <taxon>Acanthomorphata</taxon>
        <taxon>Ovalentaria</taxon>
        <taxon>Atherinomorphae</taxon>
        <taxon>Cyprinodontiformes</taxon>
        <taxon>Poeciliidae</taxon>
        <taxon>Poeciliinae</taxon>
        <taxon>Gambusia</taxon>
    </lineage>
</organism>
<dbReference type="EMBL" id="NHOQ01002739">
    <property type="protein sequence ID" value="PWA14981.1"/>
    <property type="molecule type" value="Genomic_DNA"/>
</dbReference>
<name>A0A315UTW0_GAMAF</name>
<keyword evidence="3" id="KW-1185">Reference proteome</keyword>
<dbReference type="Proteomes" id="UP000250572">
    <property type="component" value="Unassembled WGS sequence"/>
</dbReference>
<evidence type="ECO:0000256" key="1">
    <source>
        <dbReference type="SAM" id="MobiDB-lite"/>
    </source>
</evidence>
<sequence>MVQVLLTLLPPFDYSCELREEQEWMGCHLPALAFTLTHTISPVKTSPRSALRCVQTGLDSLMLKQLLPGGVDSRNSPRRPQHASYALLSSKPSTPQKPNSPRNSDIHNKRPWKRPSSACHPR</sequence>
<protein>
    <submittedName>
        <fullName evidence="2">Uncharacterized protein</fullName>
    </submittedName>
</protein>
<evidence type="ECO:0000313" key="3">
    <source>
        <dbReference type="Proteomes" id="UP000250572"/>
    </source>
</evidence>
<accession>A0A315UTW0</accession>
<reference evidence="2 3" key="1">
    <citation type="journal article" date="2018" name="G3 (Bethesda)">
        <title>A High-Quality Reference Genome for the Invasive Mosquitofish Gambusia affinis Using a Chicago Library.</title>
        <authorList>
            <person name="Hoffberg S.L."/>
            <person name="Troendle N.J."/>
            <person name="Glenn T.C."/>
            <person name="Mahmud O."/>
            <person name="Louha S."/>
            <person name="Chalopin D."/>
            <person name="Bennetzen J.L."/>
            <person name="Mauricio R."/>
        </authorList>
    </citation>
    <scope>NUCLEOTIDE SEQUENCE [LARGE SCALE GENOMIC DNA]</scope>
    <source>
        <strain evidence="2">NE01/NJP1002.9</strain>
        <tissue evidence="2">Muscle</tissue>
    </source>
</reference>
<feature type="region of interest" description="Disordered" evidence="1">
    <location>
        <begin position="68"/>
        <end position="122"/>
    </location>
</feature>
<comment type="caution">
    <text evidence="2">The sequence shown here is derived from an EMBL/GenBank/DDBJ whole genome shotgun (WGS) entry which is preliminary data.</text>
</comment>